<dbReference type="RefSeq" id="WP_227210013.1">
    <property type="nucleotide sequence ID" value="NZ_BAABZQ010000001.1"/>
</dbReference>
<keyword evidence="1" id="KW-0175">Coiled coil</keyword>
<organism evidence="3 4">
    <name type="scientific">Blautia parvula</name>
    <dbReference type="NCBI Taxonomy" id="2877527"/>
    <lineage>
        <taxon>Bacteria</taxon>
        <taxon>Bacillati</taxon>
        <taxon>Bacillota</taxon>
        <taxon>Clostridia</taxon>
        <taxon>Lachnospirales</taxon>
        <taxon>Lachnospiraceae</taxon>
        <taxon>Blautia</taxon>
    </lineage>
</organism>
<evidence type="ECO:0000259" key="2">
    <source>
        <dbReference type="Pfam" id="PF04754"/>
    </source>
</evidence>
<dbReference type="Pfam" id="PF04754">
    <property type="entry name" value="Transposase_31"/>
    <property type="match status" value="1"/>
</dbReference>
<protein>
    <recommendedName>
        <fullName evidence="2">Transposase (putative) YhgA-like domain-containing protein</fullName>
    </recommendedName>
</protein>
<evidence type="ECO:0000256" key="1">
    <source>
        <dbReference type="SAM" id="Coils"/>
    </source>
</evidence>
<sequence length="325" mass="37843">MGVKDNIITPYFEDSTVFCDFINGAVFKGKQVLRPENIEQLPRELIMQLPWETDGRSNQKTLIRDTVKQAYFHTMYVIFICENQSEVHYGMPVRMLLYDSVQYGEQMKKRQRENKKTGDLKTSAEFLSGLHKGEKLMPVVSVVFYYGDSPWDGPLSMEEMILLPDDTAELKEYLPEYKVHLIDARNTDPDKFSGDWKVILETLRCGNCKDDLIRYVESHEKELEELSAKASRALLTMLGRDIKAEKDKEEFTMCRALEELKEEAKMEEEIHVIRKLLKNELTPAAISHWLDMDKAYIDRIVELQNQYPDYSNAQILAEYEVSNAK</sequence>
<dbReference type="InterPro" id="IPR006842">
    <property type="entry name" value="Transposase_31"/>
</dbReference>
<reference evidence="3 4" key="1">
    <citation type="submission" date="2024-04" db="EMBL/GenBank/DDBJ databases">
        <title>Defined microbial consortia suppress multidrug-resistant proinflammatory Enterobacteriaceae via ecological control.</title>
        <authorList>
            <person name="Furuichi M."/>
            <person name="Kawaguchi T."/>
            <person name="Pust M."/>
            <person name="Yasuma K."/>
            <person name="Plichta D."/>
            <person name="Hasegawa N."/>
            <person name="Ohya T."/>
            <person name="Bhattarai S."/>
            <person name="Sasajima S."/>
            <person name="Aoto Y."/>
            <person name="Tuganbaev T."/>
            <person name="Yaginuma M."/>
            <person name="Ueda M."/>
            <person name="Okahashi N."/>
            <person name="Amafuji K."/>
            <person name="Kiridooshi Y."/>
            <person name="Sugita K."/>
            <person name="Strazar M."/>
            <person name="Skelly A."/>
            <person name="Suda W."/>
            <person name="Hattori M."/>
            <person name="Nakamoto N."/>
            <person name="Caballero S."/>
            <person name="Norman J."/>
            <person name="Olle B."/>
            <person name="Tanoue T."/>
            <person name="Arita M."/>
            <person name="Bucci V."/>
            <person name="Atarashi K."/>
            <person name="Xavier R."/>
            <person name="Honda K."/>
        </authorList>
    </citation>
    <scope>NUCLEOTIDE SEQUENCE [LARGE SCALE GENOMIC DNA]</scope>
    <source>
        <strain evidence="4">k34-0107-D12</strain>
    </source>
</reference>
<accession>A0ABQ0BXA0</accession>
<name>A0ABQ0BXA0_9FIRM</name>
<feature type="coiled-coil region" evidence="1">
    <location>
        <begin position="209"/>
        <end position="236"/>
    </location>
</feature>
<proteinExistence type="predicted"/>
<feature type="domain" description="Transposase (putative) YhgA-like" evidence="2">
    <location>
        <begin position="73"/>
        <end position="230"/>
    </location>
</feature>
<dbReference type="Proteomes" id="UP001600941">
    <property type="component" value="Unassembled WGS sequence"/>
</dbReference>
<keyword evidence="4" id="KW-1185">Reference proteome</keyword>
<gene>
    <name evidence="3" type="ORF">K340107D12_39790</name>
</gene>
<comment type="caution">
    <text evidence="3">The sequence shown here is derived from an EMBL/GenBank/DDBJ whole genome shotgun (WGS) entry which is preliminary data.</text>
</comment>
<evidence type="ECO:0000313" key="4">
    <source>
        <dbReference type="Proteomes" id="UP001600941"/>
    </source>
</evidence>
<evidence type="ECO:0000313" key="3">
    <source>
        <dbReference type="EMBL" id="GAA6501163.1"/>
    </source>
</evidence>
<dbReference type="EMBL" id="BAABZQ010000001">
    <property type="protein sequence ID" value="GAA6501163.1"/>
    <property type="molecule type" value="Genomic_DNA"/>
</dbReference>